<name>A0A3S4B1X3_9PEZI</name>
<dbReference type="EC" id="3.2.1.23" evidence="3"/>
<dbReference type="PANTHER" id="PTHR23421">
    <property type="entry name" value="BETA-GALACTOSIDASE RELATED"/>
    <property type="match status" value="1"/>
</dbReference>
<reference evidence="12 13" key="1">
    <citation type="submission" date="2018-04" db="EMBL/GenBank/DDBJ databases">
        <authorList>
            <person name="Huttner S."/>
            <person name="Dainat J."/>
        </authorList>
    </citation>
    <scope>NUCLEOTIDE SEQUENCE [LARGE SCALE GENOMIC DNA]</scope>
</reference>
<feature type="signal peptide" evidence="10">
    <location>
        <begin position="1"/>
        <end position="18"/>
    </location>
</feature>
<evidence type="ECO:0000256" key="7">
    <source>
        <dbReference type="ARBA" id="ARBA00023295"/>
    </source>
</evidence>
<dbReference type="SUPFAM" id="SSF51445">
    <property type="entry name" value="(Trans)glycosidases"/>
    <property type="match status" value="1"/>
</dbReference>
<dbReference type="InterPro" id="IPR018954">
    <property type="entry name" value="Betagal_dom2"/>
</dbReference>
<feature type="compositionally biased region" description="Pro residues" evidence="9">
    <location>
        <begin position="56"/>
        <end position="70"/>
    </location>
</feature>
<dbReference type="InterPro" id="IPR017853">
    <property type="entry name" value="GH"/>
</dbReference>
<dbReference type="InterPro" id="IPR001944">
    <property type="entry name" value="Glycoside_Hdrlase_35"/>
</dbReference>
<organism evidence="12 13">
    <name type="scientific">Thermothielavioides terrestris</name>
    <dbReference type="NCBI Taxonomy" id="2587410"/>
    <lineage>
        <taxon>Eukaryota</taxon>
        <taxon>Fungi</taxon>
        <taxon>Dikarya</taxon>
        <taxon>Ascomycota</taxon>
        <taxon>Pezizomycotina</taxon>
        <taxon>Sordariomycetes</taxon>
        <taxon>Sordariomycetidae</taxon>
        <taxon>Sordariales</taxon>
        <taxon>Chaetomiaceae</taxon>
        <taxon>Thermothielavioides</taxon>
    </lineage>
</organism>
<dbReference type="AlphaFoldDB" id="A0A3S4B1X3"/>
<dbReference type="Proteomes" id="UP000289323">
    <property type="component" value="Unassembled WGS sequence"/>
</dbReference>
<dbReference type="InterPro" id="IPR037110">
    <property type="entry name" value="Betagal_dom2_sf"/>
</dbReference>
<evidence type="ECO:0000259" key="11">
    <source>
        <dbReference type="SMART" id="SM01029"/>
    </source>
</evidence>
<dbReference type="SUPFAM" id="SSF117100">
    <property type="entry name" value="Beta-galactosidase LacA, domain 3"/>
    <property type="match status" value="1"/>
</dbReference>
<evidence type="ECO:0000313" key="12">
    <source>
        <dbReference type="EMBL" id="SPQ19437.1"/>
    </source>
</evidence>
<dbReference type="InterPro" id="IPR036833">
    <property type="entry name" value="BetaGal_dom3_sf"/>
</dbReference>
<dbReference type="Gene3D" id="2.102.20.10">
    <property type="entry name" value="Beta-galactosidase, domain 2"/>
    <property type="match status" value="1"/>
</dbReference>
<evidence type="ECO:0000256" key="4">
    <source>
        <dbReference type="ARBA" id="ARBA00022729"/>
    </source>
</evidence>
<dbReference type="InterPro" id="IPR025300">
    <property type="entry name" value="BetaGal_jelly_roll_dom"/>
</dbReference>
<dbReference type="Gene3D" id="3.20.20.80">
    <property type="entry name" value="Glycosidases"/>
    <property type="match status" value="1"/>
</dbReference>
<evidence type="ECO:0000256" key="9">
    <source>
        <dbReference type="SAM" id="MobiDB-lite"/>
    </source>
</evidence>
<dbReference type="GO" id="GO:0004565">
    <property type="term" value="F:beta-galactosidase activity"/>
    <property type="evidence" value="ECO:0007669"/>
    <property type="project" value="UniProtKB-EC"/>
</dbReference>
<evidence type="ECO:0000256" key="1">
    <source>
        <dbReference type="ARBA" id="ARBA00001412"/>
    </source>
</evidence>
<evidence type="ECO:0000256" key="2">
    <source>
        <dbReference type="ARBA" id="ARBA00009809"/>
    </source>
</evidence>
<evidence type="ECO:0000256" key="6">
    <source>
        <dbReference type="ARBA" id="ARBA00023180"/>
    </source>
</evidence>
<dbReference type="EMBL" id="OUUZ01000001">
    <property type="protein sequence ID" value="SPQ19437.1"/>
    <property type="molecule type" value="Genomic_DNA"/>
</dbReference>
<evidence type="ECO:0000256" key="10">
    <source>
        <dbReference type="SAM" id="SignalP"/>
    </source>
</evidence>
<dbReference type="Gene3D" id="2.60.120.260">
    <property type="entry name" value="Galactose-binding domain-like"/>
    <property type="match status" value="2"/>
</dbReference>
<sequence length="1076" mass="116086">MRLRLALLLLTSTAVVLCRHIFSSSSSSSPSSSSSHLPSSEFNPLSILPRLISRPSTPPSANPQPNPEPNPNQNRNEKLPPRADATYAPPTWDNATLVLLGQRAMLFGGEFHPFRLPVPALWSDVLEKMRAAGLNAVSFYVPWALLEGRPGEVRAEGVFDVAAFCRAAAEVGLWLVARPGPYINGEVTGGGLPGWIQRLRGHPRTSDADYLAATNNYAANVGAIIAKAQINNGGKVILYQPENEYRCAARGRTYGSKEQQQLMMRDSVSRTLIGFNFPDPGYMQYVEDQARRAGVVVPFMNNDAWSAGHNAPGTGVGQVDIYGHDLAPLDPDCDDMAWEKGALRETQYANHLNVSASTPYAIPDFQGGVLDYWGGTGFARCAERFNAEQARVFNKNNFAAGVKIFSLYMMYGGTNWGNLGYDSGYTSYDYAAAIAEDRTLTREKYSEIKLQANFFKVSPGYLVATPDLKPTTGVYSPGHEDITVTAVVGPQGSFYVARKTAYRDASPVNFTLRLPTASKGAVTIPHLGGALTMPGRDSRIYVTDYPVGAMTLVYCTAEIFTWQKFDNGQTVAVLYGGVVGETHELLLQRGGADLQATVTRSPEVRTSLEGQFVYAQWTTTGDRQFVRVGNTYIYLVDRNAAYNYWVADTPGQPPLIVNGGYLIRSAALANGTLTIRGDFNRTTTLELIGVPQAATSLVINTTPTPHRADDDGHWLAQIAYSPPSITLPDLSAVAWSYIDTLPERQSSFSDAAWPSANHTFTNNTYLQAPQTPTSLYASDYTFHAGGALLFRGHFTATGGESAVTLHTQGGRAYAAAVWLDDEFLGGWAGNSSASSHRDTFAVRLVPGRAYALTVLLDNMGNAQNALVGGDDMKAPRGILQFNFTMGGGGAAPAVDWKVTGNLGGEDYVDKARGPLNEGGLWAERQGFHLPGAPTSSGGWTAGSSPMKGIGEPGVGFWRAEAELDIPGEQWDVPLSFEFPPIDTTGAQGRYRAVLWVNGFQFGRYISHIGPQTSFPVPEGILNYHGTNTIAVALWALQPGGARIPSLSLRAGTPVLTGRRPVVGVAAPAWTQRPGAY</sequence>
<keyword evidence="5" id="KW-0378">Hydrolase</keyword>
<evidence type="ECO:0000313" key="13">
    <source>
        <dbReference type="Proteomes" id="UP000289323"/>
    </source>
</evidence>
<dbReference type="Pfam" id="PF13364">
    <property type="entry name" value="BetaGal_ABD2"/>
    <property type="match status" value="2"/>
</dbReference>
<proteinExistence type="inferred from homology"/>
<dbReference type="FunFam" id="3.20.20.80:FF:000040">
    <property type="entry name" value="Beta-galactosidase A"/>
    <property type="match status" value="1"/>
</dbReference>
<gene>
    <name evidence="12" type="ORF">TT172_LOCUS1856</name>
</gene>
<dbReference type="GO" id="GO:0005975">
    <property type="term" value="P:carbohydrate metabolic process"/>
    <property type="evidence" value="ECO:0007669"/>
    <property type="project" value="InterPro"/>
</dbReference>
<dbReference type="SUPFAM" id="SSF51011">
    <property type="entry name" value="Glycosyl hydrolase domain"/>
    <property type="match status" value="1"/>
</dbReference>
<dbReference type="SUPFAM" id="SSF49785">
    <property type="entry name" value="Galactose-binding domain-like"/>
    <property type="match status" value="2"/>
</dbReference>
<evidence type="ECO:0000256" key="5">
    <source>
        <dbReference type="ARBA" id="ARBA00022801"/>
    </source>
</evidence>
<dbReference type="Pfam" id="PF13363">
    <property type="entry name" value="BetaGal_dom3"/>
    <property type="match status" value="1"/>
</dbReference>
<keyword evidence="6" id="KW-0325">Glycoprotein</keyword>
<feature type="domain" description="Beta-galactosidase" evidence="11">
    <location>
        <begin position="461"/>
        <end position="644"/>
    </location>
</feature>
<dbReference type="Pfam" id="PF01301">
    <property type="entry name" value="Glyco_hydro_35"/>
    <property type="match status" value="2"/>
</dbReference>
<dbReference type="InterPro" id="IPR008979">
    <property type="entry name" value="Galactose-bd-like_sf"/>
</dbReference>
<dbReference type="PRINTS" id="PR00742">
    <property type="entry name" value="GLHYDRLASE35"/>
</dbReference>
<protein>
    <recommendedName>
        <fullName evidence="3">beta-galactosidase</fullName>
        <ecNumber evidence="3">3.2.1.23</ecNumber>
    </recommendedName>
</protein>
<dbReference type="SMART" id="SM01029">
    <property type="entry name" value="BetaGal_dom2"/>
    <property type="match status" value="1"/>
</dbReference>
<evidence type="ECO:0000256" key="3">
    <source>
        <dbReference type="ARBA" id="ARBA00012756"/>
    </source>
</evidence>
<keyword evidence="4 10" id="KW-0732">Signal</keyword>
<accession>A0A3S4B1X3</accession>
<feature type="region of interest" description="Disordered" evidence="9">
    <location>
        <begin position="53"/>
        <end position="86"/>
    </location>
</feature>
<keyword evidence="7" id="KW-0326">Glycosidase</keyword>
<comment type="catalytic activity">
    <reaction evidence="1">
        <text>Hydrolysis of terminal non-reducing beta-D-galactose residues in beta-D-galactosides.</text>
        <dbReference type="EC" id="3.2.1.23"/>
    </reaction>
</comment>
<dbReference type="InterPro" id="IPR031330">
    <property type="entry name" value="Gly_Hdrlase_35_cat"/>
</dbReference>
<feature type="chain" id="PRO_5018586132" description="beta-galactosidase" evidence="10">
    <location>
        <begin position="19"/>
        <end position="1076"/>
    </location>
</feature>
<evidence type="ECO:0000256" key="8">
    <source>
        <dbReference type="RuleBase" id="RU003679"/>
    </source>
</evidence>
<comment type="similarity">
    <text evidence="2 8">Belongs to the glycosyl hydrolase 35 family.</text>
</comment>
<dbReference type="Pfam" id="PF10435">
    <property type="entry name" value="BetaGal_dom2"/>
    <property type="match status" value="1"/>
</dbReference>
<dbReference type="InterPro" id="IPR025972">
    <property type="entry name" value="BetaGal_dom3"/>
</dbReference>